<feature type="domain" description="Tyr recombinase" evidence="4">
    <location>
        <begin position="103"/>
        <end position="278"/>
    </location>
</feature>
<dbReference type="PROSITE" id="PS51898">
    <property type="entry name" value="TYR_RECOMBINASE"/>
    <property type="match status" value="1"/>
</dbReference>
<dbReference type="InterPro" id="IPR013762">
    <property type="entry name" value="Integrase-like_cat_sf"/>
</dbReference>
<dbReference type="InterPro" id="IPR002104">
    <property type="entry name" value="Integrase_catalytic"/>
</dbReference>
<dbReference type="EMBL" id="BAABGP010000018">
    <property type="protein sequence ID" value="GAA4488633.1"/>
    <property type="molecule type" value="Genomic_DNA"/>
</dbReference>
<evidence type="ECO:0000313" key="6">
    <source>
        <dbReference type="Proteomes" id="UP001500731"/>
    </source>
</evidence>
<comment type="caution">
    <text evidence="5">The sequence shown here is derived from an EMBL/GenBank/DDBJ whole genome shotgun (WGS) entry which is preliminary data.</text>
</comment>
<keyword evidence="6" id="KW-1185">Reference proteome</keyword>
<organism evidence="5 6">
    <name type="scientific">Microbacterium panaciterrae</name>
    <dbReference type="NCBI Taxonomy" id="985759"/>
    <lineage>
        <taxon>Bacteria</taxon>
        <taxon>Bacillati</taxon>
        <taxon>Actinomycetota</taxon>
        <taxon>Actinomycetes</taxon>
        <taxon>Micrococcales</taxon>
        <taxon>Microbacteriaceae</taxon>
        <taxon>Microbacterium</taxon>
    </lineage>
</organism>
<gene>
    <name evidence="5" type="ORF">GCM10023171_28400</name>
</gene>
<comment type="similarity">
    <text evidence="1">Belongs to the 'phage' integrase family.</text>
</comment>
<dbReference type="PANTHER" id="PTHR30349:SF41">
    <property type="entry name" value="INTEGRASE_RECOMBINASE PROTEIN MJ0367-RELATED"/>
    <property type="match status" value="1"/>
</dbReference>
<evidence type="ECO:0000256" key="1">
    <source>
        <dbReference type="ARBA" id="ARBA00008857"/>
    </source>
</evidence>
<dbReference type="SUPFAM" id="SSF56349">
    <property type="entry name" value="DNA breaking-rejoining enzymes"/>
    <property type="match status" value="1"/>
</dbReference>
<evidence type="ECO:0000259" key="4">
    <source>
        <dbReference type="PROSITE" id="PS51898"/>
    </source>
</evidence>
<dbReference type="Pfam" id="PF00589">
    <property type="entry name" value="Phage_integrase"/>
    <property type="match status" value="1"/>
</dbReference>
<dbReference type="Proteomes" id="UP001500731">
    <property type="component" value="Unassembled WGS sequence"/>
</dbReference>
<evidence type="ECO:0000256" key="3">
    <source>
        <dbReference type="ARBA" id="ARBA00023172"/>
    </source>
</evidence>
<accession>A0ABP8PLA4</accession>
<dbReference type="PANTHER" id="PTHR30349">
    <property type="entry name" value="PHAGE INTEGRASE-RELATED"/>
    <property type="match status" value="1"/>
</dbReference>
<protein>
    <submittedName>
        <fullName evidence="5">Tyrosine-type recombinase/integrase</fullName>
    </submittedName>
</protein>
<evidence type="ECO:0000256" key="2">
    <source>
        <dbReference type="ARBA" id="ARBA00023125"/>
    </source>
</evidence>
<proteinExistence type="inferred from homology"/>
<dbReference type="Gene3D" id="1.10.443.10">
    <property type="entry name" value="Intergrase catalytic core"/>
    <property type="match status" value="1"/>
</dbReference>
<dbReference type="InterPro" id="IPR011010">
    <property type="entry name" value="DNA_brk_join_enz"/>
</dbReference>
<evidence type="ECO:0000313" key="5">
    <source>
        <dbReference type="EMBL" id="GAA4488633.1"/>
    </source>
</evidence>
<keyword evidence="3" id="KW-0233">DNA recombination</keyword>
<sequence>MISFTSAFAPQIEAMLNWRESLGYSRTTWIYPLLSFDRFCTARHPGEAILTRDLATEWCREGTRVDYPAYKAHAIRAFGTYLRLAGADAFVLPAEWISPRSPKLPHLFTDDELTAFFAATDCVPHSALSPFREYTLPVLFRLILGCGLRPQEARLLRREEVSLDSAILTIERSKRNKDRRVPVGDDLTGLLERFDQLAELRAPGREYFFEQRPGKPYPGRWVWASYQRCRVLAGGIAPGSSPYTLRHNYATRTLTKWIEQGRDLNRPGIVGGHDLTEE</sequence>
<dbReference type="RefSeq" id="WP_345188004.1">
    <property type="nucleotide sequence ID" value="NZ_BAABGP010000018.1"/>
</dbReference>
<dbReference type="InterPro" id="IPR050090">
    <property type="entry name" value="Tyrosine_recombinase_XerCD"/>
</dbReference>
<reference evidence="6" key="1">
    <citation type="journal article" date="2019" name="Int. J. Syst. Evol. Microbiol.">
        <title>The Global Catalogue of Microorganisms (GCM) 10K type strain sequencing project: providing services to taxonomists for standard genome sequencing and annotation.</title>
        <authorList>
            <consortium name="The Broad Institute Genomics Platform"/>
            <consortium name="The Broad Institute Genome Sequencing Center for Infectious Disease"/>
            <person name="Wu L."/>
            <person name="Ma J."/>
        </authorList>
    </citation>
    <scope>NUCLEOTIDE SEQUENCE [LARGE SCALE GENOMIC DNA]</scope>
    <source>
        <strain evidence="6">JCM 17839</strain>
    </source>
</reference>
<keyword evidence="2" id="KW-0238">DNA-binding</keyword>
<name>A0ABP8PLA4_9MICO</name>